<evidence type="ECO:0000313" key="9">
    <source>
        <dbReference type="EMBL" id="EMR01986.1"/>
    </source>
</evidence>
<evidence type="ECO:0000256" key="8">
    <source>
        <dbReference type="SAM" id="SignalP"/>
    </source>
</evidence>
<keyword evidence="10" id="KW-1185">Reference proteome</keyword>
<keyword evidence="3" id="KW-0813">Transport</keyword>
<keyword evidence="7" id="KW-0998">Cell outer membrane</keyword>
<feature type="signal peptide" evidence="8">
    <location>
        <begin position="1"/>
        <end position="24"/>
    </location>
</feature>
<dbReference type="PANTHER" id="PTHR30026">
    <property type="entry name" value="OUTER MEMBRANE PROTEIN TOLC"/>
    <property type="match status" value="1"/>
</dbReference>
<keyword evidence="5" id="KW-0812">Transmembrane</keyword>
<proteinExistence type="inferred from homology"/>
<gene>
    <name evidence="9" type="primary">tolC_2</name>
    <name evidence="9" type="ORF">ADICEAN_02878</name>
</gene>
<dbReference type="PANTHER" id="PTHR30026:SF20">
    <property type="entry name" value="OUTER MEMBRANE PROTEIN TOLC"/>
    <property type="match status" value="1"/>
</dbReference>
<comment type="similarity">
    <text evidence="2">Belongs to the outer membrane factor (OMF) (TC 1.B.17) family.</text>
</comment>
<dbReference type="InterPro" id="IPR003423">
    <property type="entry name" value="OMP_efflux"/>
</dbReference>
<dbReference type="AlphaFoldDB" id="M7N446"/>
<dbReference type="STRING" id="1279009.ADICEAN_02878"/>
<dbReference type="eggNOG" id="COG1538">
    <property type="taxonomic scope" value="Bacteria"/>
</dbReference>
<evidence type="ECO:0000256" key="6">
    <source>
        <dbReference type="ARBA" id="ARBA00023136"/>
    </source>
</evidence>
<dbReference type="GO" id="GO:1990281">
    <property type="term" value="C:efflux pump complex"/>
    <property type="evidence" value="ECO:0007669"/>
    <property type="project" value="TreeGrafter"/>
</dbReference>
<dbReference type="InterPro" id="IPR051906">
    <property type="entry name" value="TolC-like"/>
</dbReference>
<dbReference type="GO" id="GO:0015562">
    <property type="term" value="F:efflux transmembrane transporter activity"/>
    <property type="evidence" value="ECO:0007669"/>
    <property type="project" value="InterPro"/>
</dbReference>
<evidence type="ECO:0000313" key="10">
    <source>
        <dbReference type="Proteomes" id="UP000011910"/>
    </source>
</evidence>
<evidence type="ECO:0000256" key="4">
    <source>
        <dbReference type="ARBA" id="ARBA00022452"/>
    </source>
</evidence>
<organism evidence="9 10">
    <name type="scientific">Cesiribacter andamanensis AMV16</name>
    <dbReference type="NCBI Taxonomy" id="1279009"/>
    <lineage>
        <taxon>Bacteria</taxon>
        <taxon>Pseudomonadati</taxon>
        <taxon>Bacteroidota</taxon>
        <taxon>Cytophagia</taxon>
        <taxon>Cytophagales</taxon>
        <taxon>Cesiribacteraceae</taxon>
        <taxon>Cesiribacter</taxon>
    </lineage>
</organism>
<name>M7N446_9BACT</name>
<comment type="subcellular location">
    <subcellularLocation>
        <location evidence="1">Cell outer membrane</location>
    </subcellularLocation>
</comment>
<dbReference type="Proteomes" id="UP000011910">
    <property type="component" value="Unassembled WGS sequence"/>
</dbReference>
<sequence>MKSPIPLPPFFAVLLVLMAGALQAQSPLDAYVQQGLHSNLLLQQKHLGLEKAQYSLKAASSLFMPSVGLSGTYTHGQGGRTIAIPVGDMLNPVYATLNQLTESQHFPQIENVEQSFFPRHFYDVRMRTSMPLLNTSLQHNRSIRQEQLQLQEWEVKIYERELILHIKQAYWGYLSALEAVRIWESALELVQKNLAVNESLLRNGSGLPASVLRAQSELEGVKAQLLEAQNKAHTAQRYFNFLLNRDQTSAIEAVERPDERLEKIPQLLLQAEGEEGGSREELQQLRTGERLQSSLLRLSQQQGVPTVGAFLDLGLQAENMAYTKQAPYFLMGLSLDMPLFSGFRNRYEVRQARLDLKSSQLQLDHTRQQLQLAARTARNELATAYQHQAAARQRLIAATSYFRLLERGYAEGTYSLIEFIDARNQLTSAQLQQSITTYQVLSALAQYERQTAHTTQHP</sequence>
<dbReference type="Gene3D" id="1.20.1600.10">
    <property type="entry name" value="Outer membrane efflux proteins (OEP)"/>
    <property type="match status" value="1"/>
</dbReference>
<evidence type="ECO:0000256" key="1">
    <source>
        <dbReference type="ARBA" id="ARBA00004442"/>
    </source>
</evidence>
<dbReference type="SUPFAM" id="SSF56954">
    <property type="entry name" value="Outer membrane efflux proteins (OEP)"/>
    <property type="match status" value="1"/>
</dbReference>
<comment type="caution">
    <text evidence="9">The sequence shown here is derived from an EMBL/GenBank/DDBJ whole genome shotgun (WGS) entry which is preliminary data.</text>
</comment>
<protein>
    <submittedName>
        <fullName evidence="9">Outer membrane protein tolC</fullName>
    </submittedName>
</protein>
<dbReference type="GO" id="GO:0015288">
    <property type="term" value="F:porin activity"/>
    <property type="evidence" value="ECO:0007669"/>
    <property type="project" value="TreeGrafter"/>
</dbReference>
<dbReference type="EMBL" id="AODQ01000079">
    <property type="protein sequence ID" value="EMR01986.1"/>
    <property type="molecule type" value="Genomic_DNA"/>
</dbReference>
<reference evidence="9 10" key="1">
    <citation type="journal article" date="2013" name="Genome Announc.">
        <title>Draft Genome Sequence of Cesiribacter andamanensis Strain AMV16T, Isolated from a Soil Sample from a Mud Volcano in the Andaman Islands, India.</title>
        <authorList>
            <person name="Shivaji S."/>
            <person name="Ara S."/>
            <person name="Begum Z."/>
            <person name="Srinivas T.N."/>
            <person name="Singh A."/>
            <person name="Kumar Pinnaka A."/>
        </authorList>
    </citation>
    <scope>NUCLEOTIDE SEQUENCE [LARGE SCALE GENOMIC DNA]</scope>
    <source>
        <strain evidence="9 10">AMV16</strain>
    </source>
</reference>
<evidence type="ECO:0000256" key="7">
    <source>
        <dbReference type="ARBA" id="ARBA00023237"/>
    </source>
</evidence>
<dbReference type="Pfam" id="PF02321">
    <property type="entry name" value="OEP"/>
    <property type="match status" value="2"/>
</dbReference>
<keyword evidence="8" id="KW-0732">Signal</keyword>
<accession>M7N446</accession>
<evidence type="ECO:0000256" key="2">
    <source>
        <dbReference type="ARBA" id="ARBA00007613"/>
    </source>
</evidence>
<dbReference type="GO" id="GO:0009279">
    <property type="term" value="C:cell outer membrane"/>
    <property type="evidence" value="ECO:0007669"/>
    <property type="project" value="UniProtKB-SubCell"/>
</dbReference>
<evidence type="ECO:0000256" key="3">
    <source>
        <dbReference type="ARBA" id="ARBA00022448"/>
    </source>
</evidence>
<keyword evidence="4" id="KW-1134">Transmembrane beta strand</keyword>
<keyword evidence="6" id="KW-0472">Membrane</keyword>
<feature type="chain" id="PRO_5004082045" evidence="8">
    <location>
        <begin position="25"/>
        <end position="458"/>
    </location>
</feature>
<evidence type="ECO:0000256" key="5">
    <source>
        <dbReference type="ARBA" id="ARBA00022692"/>
    </source>
</evidence>